<comment type="caution">
    <text evidence="2">The sequence shown here is derived from an EMBL/GenBank/DDBJ whole genome shotgun (WGS) entry which is preliminary data.</text>
</comment>
<dbReference type="STRING" id="1714354.BLL40_02140"/>
<dbReference type="EMBL" id="MRWQ01000001">
    <property type="protein sequence ID" value="OKL38244.1"/>
    <property type="molecule type" value="Genomic_DNA"/>
</dbReference>
<keyword evidence="1" id="KW-1133">Transmembrane helix</keyword>
<reference evidence="2 3" key="1">
    <citation type="submission" date="2016-12" db="EMBL/GenBank/DDBJ databases">
        <title>Domibacillus sp. SAOS 44 whole genome sequencing.</title>
        <authorList>
            <person name="Verma A."/>
            <person name="Krishnamurthi S."/>
        </authorList>
    </citation>
    <scope>NUCLEOTIDE SEQUENCE [LARGE SCALE GENOMIC DNA]</scope>
    <source>
        <strain evidence="2 3">SAOS 44</strain>
    </source>
</reference>
<accession>A0A1Q5P7S0</accession>
<dbReference type="Proteomes" id="UP000186524">
    <property type="component" value="Unassembled WGS sequence"/>
</dbReference>
<dbReference type="AlphaFoldDB" id="A0A1Q5P7S0"/>
<gene>
    <name evidence="2" type="ORF">BLL40_02140</name>
</gene>
<feature type="transmembrane region" description="Helical" evidence="1">
    <location>
        <begin position="18"/>
        <end position="40"/>
    </location>
</feature>
<sequence>MLIEINLLPQKEKKRVPLFLIFLFIALLITASASAFFVLYTKNKELDNVEQQLSNAVQLREALEMNAAGNSGAAASSAEMLNEAIAWADRIKVPVSPIIAHLIERLPERGFFQALSYTSEESLIVTIQFDTSRDAAYYLSELKSSKWVNSAKILTLNTSIEEGEEDEQAILDATEVLPRYAAEYEIVFNTEAVNETLAQEGSK</sequence>
<proteinExistence type="predicted"/>
<keyword evidence="3" id="KW-1185">Reference proteome</keyword>
<name>A0A1Q5P7S0_9BACI</name>
<dbReference type="RefSeq" id="WP_073710250.1">
    <property type="nucleotide sequence ID" value="NZ_MRWQ01000001.1"/>
</dbReference>
<evidence type="ECO:0000256" key="1">
    <source>
        <dbReference type="SAM" id="Phobius"/>
    </source>
</evidence>
<evidence type="ECO:0008006" key="4">
    <source>
        <dbReference type="Google" id="ProtNLM"/>
    </source>
</evidence>
<protein>
    <recommendedName>
        <fullName evidence="4">Fimbrial assembly protein</fullName>
    </recommendedName>
</protein>
<keyword evidence="1" id="KW-0472">Membrane</keyword>
<organism evidence="2 3">
    <name type="scientific">Domibacillus mangrovi</name>
    <dbReference type="NCBI Taxonomy" id="1714354"/>
    <lineage>
        <taxon>Bacteria</taxon>
        <taxon>Bacillati</taxon>
        <taxon>Bacillota</taxon>
        <taxon>Bacilli</taxon>
        <taxon>Bacillales</taxon>
        <taxon>Bacillaceae</taxon>
        <taxon>Domibacillus</taxon>
    </lineage>
</organism>
<evidence type="ECO:0000313" key="2">
    <source>
        <dbReference type="EMBL" id="OKL38244.1"/>
    </source>
</evidence>
<dbReference type="OrthoDB" id="2971140at2"/>
<evidence type="ECO:0000313" key="3">
    <source>
        <dbReference type="Proteomes" id="UP000186524"/>
    </source>
</evidence>
<keyword evidence="1" id="KW-0812">Transmembrane</keyword>